<protein>
    <submittedName>
        <fullName evidence="1">Uncharacterized protein</fullName>
    </submittedName>
</protein>
<evidence type="ECO:0000313" key="1">
    <source>
        <dbReference type="EMBL" id="ANA13380.1"/>
    </source>
</evidence>
<evidence type="ECO:0000313" key="2">
    <source>
        <dbReference type="Proteomes" id="UP000076595"/>
    </source>
</evidence>
<organism evidence="1 2">
    <name type="scientific">Acetobacter oryzifermentans</name>
    <dbReference type="NCBI Taxonomy" id="1633874"/>
    <lineage>
        <taxon>Bacteria</taxon>
        <taxon>Pseudomonadati</taxon>
        <taxon>Pseudomonadota</taxon>
        <taxon>Alphaproteobacteria</taxon>
        <taxon>Acetobacterales</taxon>
        <taxon>Acetobacteraceae</taxon>
        <taxon>Acetobacter</taxon>
    </lineage>
</organism>
<name>A0ABN4NN86_9PROT</name>
<gene>
    <name evidence="1" type="ORF">WG31_04655</name>
</gene>
<dbReference type="EMBL" id="CP011120">
    <property type="protein sequence ID" value="ANA13380.1"/>
    <property type="molecule type" value="Genomic_DNA"/>
</dbReference>
<sequence>MNYGIIQALTQTPPPEHIKAIANILKTKRGLDMVHIAAAKVIVLPKSVRLSMACPTGKAA</sequence>
<dbReference type="RefSeq" id="WP_063353787.1">
    <property type="nucleotide sequence ID" value="NZ_CP011120.1"/>
</dbReference>
<dbReference type="Proteomes" id="UP000076595">
    <property type="component" value="Chromosome"/>
</dbReference>
<reference evidence="1 2" key="1">
    <citation type="submission" date="2015-03" db="EMBL/GenBank/DDBJ databases">
        <title>Genome study of Acetobacter sp. SLV-7.</title>
        <authorList>
            <person name="Cho G.Y."/>
            <person name="Jeon C.O."/>
        </authorList>
    </citation>
    <scope>NUCLEOTIDE SEQUENCE [LARGE SCALE GENOMIC DNA]</scope>
    <source>
        <strain evidence="1 2">SLV-7</strain>
    </source>
</reference>
<keyword evidence="2" id="KW-1185">Reference proteome</keyword>
<accession>A0ABN4NN86</accession>
<proteinExistence type="predicted"/>